<dbReference type="EMBL" id="KK784884">
    <property type="protein sequence ID" value="KDO74276.1"/>
    <property type="molecule type" value="Genomic_DNA"/>
</dbReference>
<dbReference type="Proteomes" id="UP000027120">
    <property type="component" value="Unassembled WGS sequence"/>
</dbReference>
<comment type="similarity">
    <text evidence="1">Belongs to the class I-like SAM-binding methyltransferase superfamily. TRM5/TYW2 family.</text>
</comment>
<keyword evidence="11" id="KW-1185">Reference proteome</keyword>
<dbReference type="InterPro" id="IPR030382">
    <property type="entry name" value="MeTrfase_TRM5/TYW2"/>
</dbReference>
<dbReference type="PANTHER" id="PTHR23245">
    <property type="entry name" value="TRNA METHYLTRANSFERASE"/>
    <property type="match status" value="1"/>
</dbReference>
<dbReference type="PANTHER" id="PTHR23245:SF43">
    <property type="entry name" value="TRNA (GUANINE(37)-N1)-METHYLTRANSFERASE 2"/>
    <property type="match status" value="1"/>
</dbReference>
<evidence type="ECO:0000256" key="4">
    <source>
        <dbReference type="ARBA" id="ARBA00022679"/>
    </source>
</evidence>
<dbReference type="AlphaFoldDB" id="A0A067GG16"/>
<evidence type="ECO:0000256" key="1">
    <source>
        <dbReference type="ARBA" id="ARBA00009775"/>
    </source>
</evidence>
<proteinExistence type="inferred from homology"/>
<sequence length="252" mass="29310">MGVKEEFDARISRPRRKKRKEKKEGKEGNGRKGELYVVEVVEEERKEMSGLLGDEFRGGEKWRGSTRLLLLDEEFVDKNVLRFHILALAKHYIHCLGFYSKHIQFLSKNELNWAMTEFLYRLQPLLSLRMALKYSVSPSIPCSGSTVGKVYHWSHLYGRGTECFQLEVCNVDEAFDFHSYVQILEALLPKGMIIPSAFETVGHIAHLNLREEHQPFKYLIAKVVLDKNKPKIQTVVNKIDAIHNDYRTMQLE</sequence>
<evidence type="ECO:0000256" key="3">
    <source>
        <dbReference type="ARBA" id="ARBA00022603"/>
    </source>
</evidence>
<evidence type="ECO:0000256" key="7">
    <source>
        <dbReference type="ARBA" id="ARBA00047783"/>
    </source>
</evidence>
<gene>
    <name evidence="10" type="ORF">CISIN_1g0456382mg</name>
</gene>
<dbReference type="GO" id="GO:0070901">
    <property type="term" value="P:mitochondrial tRNA methylation"/>
    <property type="evidence" value="ECO:0007669"/>
    <property type="project" value="UniProtKB-ARBA"/>
</dbReference>
<accession>A0A067GG16</accession>
<comment type="catalytic activity">
    <reaction evidence="7">
        <text>guanosine(37) in tRNA + S-adenosyl-L-methionine = N(1)-methylguanosine(37) in tRNA + S-adenosyl-L-homocysteine + H(+)</text>
        <dbReference type="Rhea" id="RHEA:36899"/>
        <dbReference type="Rhea" id="RHEA-COMP:10145"/>
        <dbReference type="Rhea" id="RHEA-COMP:10147"/>
        <dbReference type="ChEBI" id="CHEBI:15378"/>
        <dbReference type="ChEBI" id="CHEBI:57856"/>
        <dbReference type="ChEBI" id="CHEBI:59789"/>
        <dbReference type="ChEBI" id="CHEBI:73542"/>
        <dbReference type="ChEBI" id="CHEBI:74269"/>
        <dbReference type="EC" id="2.1.1.228"/>
    </reaction>
</comment>
<feature type="domain" description="SAM-dependent methyltransferase TRM5/TYW2-type" evidence="9">
    <location>
        <begin position="198"/>
        <end position="252"/>
    </location>
</feature>
<evidence type="ECO:0000313" key="11">
    <source>
        <dbReference type="Proteomes" id="UP000027120"/>
    </source>
</evidence>
<dbReference type="SUPFAM" id="SSF53335">
    <property type="entry name" value="S-adenosyl-L-methionine-dependent methyltransferases"/>
    <property type="match status" value="1"/>
</dbReference>
<dbReference type="GO" id="GO:0052906">
    <property type="term" value="F:tRNA (guanine(37)-N1)-methyltransferase activity"/>
    <property type="evidence" value="ECO:0007669"/>
    <property type="project" value="UniProtKB-EC"/>
</dbReference>
<dbReference type="InterPro" id="IPR056744">
    <property type="entry name" value="TRM5/TYW2-like_N"/>
</dbReference>
<evidence type="ECO:0000256" key="2">
    <source>
        <dbReference type="ARBA" id="ARBA00022490"/>
    </source>
</evidence>
<feature type="non-terminal residue" evidence="10">
    <location>
        <position position="252"/>
    </location>
</feature>
<evidence type="ECO:0000259" key="9">
    <source>
        <dbReference type="PROSITE" id="PS51684"/>
    </source>
</evidence>
<evidence type="ECO:0000256" key="5">
    <source>
        <dbReference type="ARBA" id="ARBA00022691"/>
    </source>
</evidence>
<dbReference type="FunFam" id="3.30.300.110:FF:000001">
    <property type="entry name" value="tRNA (guanine(37)-N1)-methyltransferase"/>
    <property type="match status" value="1"/>
</dbReference>
<keyword evidence="4" id="KW-0808">Transferase</keyword>
<keyword evidence="3" id="KW-0489">Methyltransferase</keyword>
<protein>
    <recommendedName>
        <fullName evidence="9">SAM-dependent methyltransferase TRM5/TYW2-type domain-containing protein</fullName>
    </recommendedName>
</protein>
<dbReference type="GO" id="GO:0005739">
    <property type="term" value="C:mitochondrion"/>
    <property type="evidence" value="ECO:0007669"/>
    <property type="project" value="GOC"/>
</dbReference>
<evidence type="ECO:0000256" key="8">
    <source>
        <dbReference type="SAM" id="MobiDB-lite"/>
    </source>
</evidence>
<feature type="compositionally biased region" description="Basic residues" evidence="8">
    <location>
        <begin position="12"/>
        <end position="21"/>
    </location>
</feature>
<dbReference type="Pfam" id="PF25133">
    <property type="entry name" value="TYW2_N_2"/>
    <property type="match status" value="1"/>
</dbReference>
<feature type="region of interest" description="Disordered" evidence="8">
    <location>
        <begin position="1"/>
        <end position="30"/>
    </location>
</feature>
<evidence type="ECO:0000256" key="6">
    <source>
        <dbReference type="ARBA" id="ARBA00022694"/>
    </source>
</evidence>
<dbReference type="Gene3D" id="3.30.300.110">
    <property type="entry name" value="Met-10+ protein-like domains"/>
    <property type="match status" value="1"/>
</dbReference>
<dbReference type="InterPro" id="IPR029063">
    <property type="entry name" value="SAM-dependent_MTases_sf"/>
</dbReference>
<keyword evidence="6" id="KW-0819">tRNA processing</keyword>
<evidence type="ECO:0000313" key="10">
    <source>
        <dbReference type="EMBL" id="KDO74276.1"/>
    </source>
</evidence>
<feature type="compositionally biased region" description="Basic and acidic residues" evidence="8">
    <location>
        <begin position="1"/>
        <end position="11"/>
    </location>
</feature>
<name>A0A067GG16_CITSI</name>
<dbReference type="STRING" id="2711.A0A067GG16"/>
<dbReference type="PROSITE" id="PS51684">
    <property type="entry name" value="SAM_MT_TRM5_TYW2"/>
    <property type="match status" value="1"/>
</dbReference>
<organism evidence="10 11">
    <name type="scientific">Citrus sinensis</name>
    <name type="common">Sweet orange</name>
    <name type="synonym">Citrus aurantium var. sinensis</name>
    <dbReference type="NCBI Taxonomy" id="2711"/>
    <lineage>
        <taxon>Eukaryota</taxon>
        <taxon>Viridiplantae</taxon>
        <taxon>Streptophyta</taxon>
        <taxon>Embryophyta</taxon>
        <taxon>Tracheophyta</taxon>
        <taxon>Spermatophyta</taxon>
        <taxon>Magnoliopsida</taxon>
        <taxon>eudicotyledons</taxon>
        <taxon>Gunneridae</taxon>
        <taxon>Pentapetalae</taxon>
        <taxon>rosids</taxon>
        <taxon>malvids</taxon>
        <taxon>Sapindales</taxon>
        <taxon>Rutaceae</taxon>
        <taxon>Aurantioideae</taxon>
        <taxon>Citrus</taxon>
    </lineage>
</organism>
<reference evidence="10 11" key="1">
    <citation type="submission" date="2014-04" db="EMBL/GenBank/DDBJ databases">
        <authorList>
            <consortium name="International Citrus Genome Consortium"/>
            <person name="Gmitter F."/>
            <person name="Chen C."/>
            <person name="Farmerie W."/>
            <person name="Harkins T."/>
            <person name="Desany B."/>
            <person name="Mohiuddin M."/>
            <person name="Kodira C."/>
            <person name="Borodovsky M."/>
            <person name="Lomsadze A."/>
            <person name="Burns P."/>
            <person name="Jenkins J."/>
            <person name="Prochnik S."/>
            <person name="Shu S."/>
            <person name="Chapman J."/>
            <person name="Pitluck S."/>
            <person name="Schmutz J."/>
            <person name="Rokhsar D."/>
        </authorList>
    </citation>
    <scope>NUCLEOTIDE SEQUENCE</scope>
</reference>
<keyword evidence="5" id="KW-0949">S-adenosyl-L-methionine</keyword>
<keyword evidence="2" id="KW-0963">Cytoplasm</keyword>